<feature type="active site" description="Proton acceptor" evidence="2">
    <location>
        <position position="70"/>
    </location>
</feature>
<dbReference type="HAMAP" id="MF_01139">
    <property type="entry name" value="ISPT"/>
    <property type="match status" value="1"/>
</dbReference>
<dbReference type="Proteomes" id="UP000004754">
    <property type="component" value="Unassembled WGS sequence"/>
</dbReference>
<dbReference type="PROSITE" id="PS01066">
    <property type="entry name" value="UPP_SYNTHASE"/>
    <property type="match status" value="1"/>
</dbReference>
<comment type="caution">
    <text evidence="3">The sequence shown here is derived from an EMBL/GenBank/DDBJ whole genome shotgun (WGS) entry which is preliminary data.</text>
</comment>
<protein>
    <recommendedName>
        <fullName evidence="2">Isoprenyl transferase</fullName>
        <ecNumber evidence="2">2.5.1.-</ecNumber>
    </recommendedName>
</protein>
<dbReference type="Pfam" id="PF01255">
    <property type="entry name" value="Prenyltransf"/>
    <property type="match status" value="1"/>
</dbReference>
<gene>
    <name evidence="3" type="primary">uppS</name>
    <name evidence="3" type="ORF">HMP0721_0745</name>
</gene>
<dbReference type="eggNOG" id="COG0020">
    <property type="taxonomic scope" value="Bacteria"/>
</dbReference>
<dbReference type="STRING" id="887929.HMP0721_0745"/>
<name>E6MFG2_9FIRM</name>
<dbReference type="InterPro" id="IPR036424">
    <property type="entry name" value="UPP_synth-like_sf"/>
</dbReference>
<feature type="binding site" evidence="2">
    <location>
        <begin position="67"/>
        <end position="69"/>
    </location>
    <ligand>
        <name>substrate</name>
    </ligand>
</feature>
<dbReference type="GO" id="GO:0016094">
    <property type="term" value="P:polyprenol biosynthetic process"/>
    <property type="evidence" value="ECO:0007669"/>
    <property type="project" value="TreeGrafter"/>
</dbReference>
<comment type="similarity">
    <text evidence="2">Belongs to the UPP synthase family.</text>
</comment>
<dbReference type="FunFam" id="3.40.1180.10:FF:000001">
    <property type="entry name" value="(2E,6E)-farnesyl-diphosphate-specific ditrans,polycis-undecaprenyl-diphosphate synthase"/>
    <property type="match status" value="1"/>
</dbReference>
<accession>E6MFG2</accession>
<evidence type="ECO:0000313" key="4">
    <source>
        <dbReference type="Proteomes" id="UP000004754"/>
    </source>
</evidence>
<feature type="binding site" evidence="2">
    <location>
        <begin position="192"/>
        <end position="194"/>
    </location>
    <ligand>
        <name>substrate</name>
    </ligand>
</feature>
<evidence type="ECO:0000313" key="3">
    <source>
        <dbReference type="EMBL" id="EFV02149.1"/>
    </source>
</evidence>
<feature type="binding site" evidence="2">
    <location>
        <position position="186"/>
    </location>
    <ligand>
        <name>substrate</name>
    </ligand>
</feature>
<dbReference type="PANTHER" id="PTHR10291:SF0">
    <property type="entry name" value="DEHYDRODOLICHYL DIPHOSPHATE SYNTHASE 2"/>
    <property type="match status" value="1"/>
</dbReference>
<dbReference type="Gene3D" id="3.40.1180.10">
    <property type="entry name" value="Decaprenyl diphosphate synthase-like"/>
    <property type="match status" value="1"/>
</dbReference>
<keyword evidence="4" id="KW-1185">Reference proteome</keyword>
<comment type="function">
    <text evidence="2">Catalyzes the condensation of isopentenyl diphosphate (IPP) with allylic pyrophosphates generating different type of terpenoids.</text>
</comment>
<feature type="binding site" evidence="2">
    <location>
        <position position="205"/>
    </location>
    <ligand>
        <name>Mg(2+)</name>
        <dbReference type="ChEBI" id="CHEBI:18420"/>
    </ligand>
</feature>
<dbReference type="EC" id="2.5.1.-" evidence="2"/>
<feature type="binding site" evidence="2">
    <location>
        <position position="22"/>
    </location>
    <ligand>
        <name>Mg(2+)</name>
        <dbReference type="ChEBI" id="CHEBI:18420"/>
    </ligand>
</feature>
<evidence type="ECO:0000256" key="2">
    <source>
        <dbReference type="HAMAP-Rule" id="MF_01139"/>
    </source>
</evidence>
<dbReference type="AlphaFoldDB" id="E6MFG2"/>
<dbReference type="GO" id="GO:0000287">
    <property type="term" value="F:magnesium ion binding"/>
    <property type="evidence" value="ECO:0007669"/>
    <property type="project" value="UniProtKB-UniRule"/>
</dbReference>
<sequence>MEMYGCQIDENRLPAHVAIIMDGNGRWAKQRKRPRIFGHYTAMKAVRGTIRTASDMGIRVLTLYAFSTENWKRSQEEVSGLMNLAIDYFIKEVTNLDDHDVQVRVIGDQSILPERLQKAAANMVEQTKGNTGMVLNIALNYGGREDILQAVRQIVAEGIVPEAITEQVFADHLYTAGLPDPDLVIRTSGEERLSNFLLWQNAYAEFIFDPVLWPDFDETLFCKLIAAYQQRDRRYGGVK</sequence>
<feature type="binding site" evidence="2">
    <location>
        <position position="39"/>
    </location>
    <ligand>
        <name>substrate</name>
    </ligand>
</feature>
<dbReference type="NCBIfam" id="TIGR00055">
    <property type="entry name" value="uppS"/>
    <property type="match status" value="1"/>
</dbReference>
<dbReference type="OrthoDB" id="4191603at2"/>
<feature type="binding site" evidence="2">
    <location>
        <begin position="23"/>
        <end position="26"/>
    </location>
    <ligand>
        <name>substrate</name>
    </ligand>
</feature>
<dbReference type="CDD" id="cd00475">
    <property type="entry name" value="Cis_IPPS"/>
    <property type="match status" value="1"/>
</dbReference>
<dbReference type="PANTHER" id="PTHR10291">
    <property type="entry name" value="DEHYDRODOLICHYL DIPHOSPHATE SYNTHASE FAMILY MEMBER"/>
    <property type="match status" value="1"/>
</dbReference>
<feature type="binding site" evidence="2">
    <location>
        <position position="27"/>
    </location>
    <ligand>
        <name>substrate</name>
    </ligand>
</feature>
<dbReference type="InterPro" id="IPR001441">
    <property type="entry name" value="UPP_synth-like"/>
</dbReference>
<dbReference type="InterPro" id="IPR018520">
    <property type="entry name" value="UPP_synth-like_CS"/>
</dbReference>
<organism evidence="3 4">
    <name type="scientific">Pseudoramibacter alactolyticus ATCC 23263</name>
    <dbReference type="NCBI Taxonomy" id="887929"/>
    <lineage>
        <taxon>Bacteria</taxon>
        <taxon>Bacillati</taxon>
        <taxon>Bacillota</taxon>
        <taxon>Clostridia</taxon>
        <taxon>Eubacteriales</taxon>
        <taxon>Eubacteriaceae</taxon>
        <taxon>Pseudoramibacter</taxon>
    </lineage>
</organism>
<dbReference type="GO" id="GO:0045547">
    <property type="term" value="F:ditrans,polycis-polyprenyl diphosphate synthase [(2E,6E)-farnesyl diphosphate specific] activity"/>
    <property type="evidence" value="ECO:0007669"/>
    <property type="project" value="TreeGrafter"/>
</dbReference>
<feature type="binding site" evidence="2">
    <location>
        <position position="35"/>
    </location>
    <ligand>
        <name>substrate</name>
    </ligand>
</feature>
<proteinExistence type="inferred from homology"/>
<evidence type="ECO:0000256" key="1">
    <source>
        <dbReference type="ARBA" id="ARBA00022679"/>
    </source>
</evidence>
<dbReference type="RefSeq" id="WP_006598169.1">
    <property type="nucleotide sequence ID" value="NZ_GL622359.1"/>
</dbReference>
<dbReference type="HOGENOM" id="CLU_038505_1_1_9"/>
<dbReference type="NCBIfam" id="NF011405">
    <property type="entry name" value="PRK14830.1"/>
    <property type="match status" value="1"/>
</dbReference>
<dbReference type="SUPFAM" id="SSF64005">
    <property type="entry name" value="Undecaprenyl diphosphate synthase"/>
    <property type="match status" value="1"/>
</dbReference>
<keyword evidence="1 2" id="KW-0808">Transferase</keyword>
<dbReference type="EMBL" id="AEQN01000012">
    <property type="protein sequence ID" value="EFV02149.1"/>
    <property type="molecule type" value="Genomic_DNA"/>
</dbReference>
<comment type="cofactor">
    <cofactor evidence="2">
        <name>Mg(2+)</name>
        <dbReference type="ChEBI" id="CHEBI:18420"/>
    </cofactor>
    <text evidence="2">Binds 2 magnesium ions per subunit.</text>
</comment>
<comment type="subunit">
    <text evidence="2">Homodimer.</text>
</comment>
<feature type="binding site" evidence="2">
    <location>
        <position position="73"/>
    </location>
    <ligand>
        <name>substrate</name>
    </ligand>
</feature>
<keyword evidence="2" id="KW-0479">Metal-binding</keyword>
<feature type="active site" evidence="2">
    <location>
        <position position="22"/>
    </location>
</feature>
<keyword evidence="2" id="KW-0460">Magnesium</keyword>
<feature type="binding site" evidence="2">
    <location>
        <position position="71"/>
    </location>
    <ligand>
        <name>substrate</name>
    </ligand>
</feature>
<reference evidence="3 4" key="1">
    <citation type="submission" date="2010-12" db="EMBL/GenBank/DDBJ databases">
        <authorList>
            <person name="Muzny D."/>
            <person name="Qin X."/>
            <person name="Deng J."/>
            <person name="Jiang H."/>
            <person name="Liu Y."/>
            <person name="Qu J."/>
            <person name="Song X.-Z."/>
            <person name="Zhang L."/>
            <person name="Thornton R."/>
            <person name="Coyle M."/>
            <person name="Francisco L."/>
            <person name="Jackson L."/>
            <person name="Javaid M."/>
            <person name="Korchina V."/>
            <person name="Kovar C."/>
            <person name="Mata R."/>
            <person name="Mathew T."/>
            <person name="Ngo R."/>
            <person name="Nguyen L."/>
            <person name="Nguyen N."/>
            <person name="Okwuonu G."/>
            <person name="Ongeri F."/>
            <person name="Pham C."/>
            <person name="Simmons D."/>
            <person name="Wilczek-Boney K."/>
            <person name="Hale W."/>
            <person name="Jakkamsetti A."/>
            <person name="Pham P."/>
            <person name="Ruth R."/>
            <person name="San Lucas F."/>
            <person name="Warren J."/>
            <person name="Zhang J."/>
            <person name="Zhao Z."/>
            <person name="Zhou C."/>
            <person name="Zhu D."/>
            <person name="Lee S."/>
            <person name="Bess C."/>
            <person name="Blankenburg K."/>
            <person name="Forbes L."/>
            <person name="Fu Q."/>
            <person name="Gubbala S."/>
            <person name="Hirani K."/>
            <person name="Jayaseelan J.C."/>
            <person name="Lara F."/>
            <person name="Munidasa M."/>
            <person name="Palculict T."/>
            <person name="Patil S."/>
            <person name="Pu L.-L."/>
            <person name="Saada N."/>
            <person name="Tang L."/>
            <person name="Weissenberger G."/>
            <person name="Zhu Y."/>
            <person name="Hemphill L."/>
            <person name="Shang Y."/>
            <person name="Youmans B."/>
            <person name="Ayvaz T."/>
            <person name="Ross M."/>
            <person name="Santibanez J."/>
            <person name="Aqrawi P."/>
            <person name="Gross S."/>
            <person name="Joshi V."/>
            <person name="Fowler G."/>
            <person name="Nazareth L."/>
            <person name="Reid J."/>
            <person name="Worley K."/>
            <person name="Petrosino J."/>
            <person name="Highlander S."/>
            <person name="Gibbs R."/>
        </authorList>
    </citation>
    <scope>NUCLEOTIDE SEQUENCE [LARGE SCALE GENOMIC DNA]</scope>
    <source>
        <strain evidence="3 4">ATCC 23263</strain>
    </source>
</reference>